<dbReference type="EMBL" id="JH816537">
    <property type="protein sequence ID" value="EKC22053.1"/>
    <property type="molecule type" value="Genomic_DNA"/>
</dbReference>
<evidence type="ECO:0000313" key="1">
    <source>
        <dbReference type="EMBL" id="EKC22053.1"/>
    </source>
</evidence>
<gene>
    <name evidence="1" type="ORF">CGI_10002859</name>
</gene>
<dbReference type="InParanoid" id="K1PKC6"/>
<dbReference type="AlphaFoldDB" id="K1PKC6"/>
<accession>K1PKC6</accession>
<dbReference type="HOGENOM" id="CLU_1564410_0_0_1"/>
<name>K1PKC6_MAGGI</name>
<proteinExistence type="predicted"/>
<sequence length="171" mass="18879">MANLDDLRDLMSSERIPENSQQRKRIFSGVVSACACSICLVIIIVFSTVQEYAGHSPVVWGLEAILTTIAGVFTYIIWIVVHKNGDQSLEKNAEDVTIRMKLCFLWIFGIINILHCAVDMAINFECIDEQGKEQFQGDYVVAPVAGGNGPSSNENLGMVLPQLGFDVNLVR</sequence>
<protein>
    <submittedName>
        <fullName evidence="1">Uncharacterized protein</fullName>
    </submittedName>
</protein>
<organism evidence="1">
    <name type="scientific">Magallana gigas</name>
    <name type="common">Pacific oyster</name>
    <name type="synonym">Crassostrea gigas</name>
    <dbReference type="NCBI Taxonomy" id="29159"/>
    <lineage>
        <taxon>Eukaryota</taxon>
        <taxon>Metazoa</taxon>
        <taxon>Spiralia</taxon>
        <taxon>Lophotrochozoa</taxon>
        <taxon>Mollusca</taxon>
        <taxon>Bivalvia</taxon>
        <taxon>Autobranchia</taxon>
        <taxon>Pteriomorphia</taxon>
        <taxon>Ostreida</taxon>
        <taxon>Ostreoidea</taxon>
        <taxon>Ostreidae</taxon>
        <taxon>Magallana</taxon>
    </lineage>
</organism>
<reference evidence="1" key="1">
    <citation type="journal article" date="2012" name="Nature">
        <title>The oyster genome reveals stress adaptation and complexity of shell formation.</title>
        <authorList>
            <person name="Zhang G."/>
            <person name="Fang X."/>
            <person name="Guo X."/>
            <person name="Li L."/>
            <person name="Luo R."/>
            <person name="Xu F."/>
            <person name="Yang P."/>
            <person name="Zhang L."/>
            <person name="Wang X."/>
            <person name="Qi H."/>
            <person name="Xiong Z."/>
            <person name="Que H."/>
            <person name="Xie Y."/>
            <person name="Holland P.W."/>
            <person name="Paps J."/>
            <person name="Zhu Y."/>
            <person name="Wu F."/>
            <person name="Chen Y."/>
            <person name="Wang J."/>
            <person name="Peng C."/>
            <person name="Meng J."/>
            <person name="Yang L."/>
            <person name="Liu J."/>
            <person name="Wen B."/>
            <person name="Zhang N."/>
            <person name="Huang Z."/>
            <person name="Zhu Q."/>
            <person name="Feng Y."/>
            <person name="Mount A."/>
            <person name="Hedgecock D."/>
            <person name="Xu Z."/>
            <person name="Liu Y."/>
            <person name="Domazet-Loso T."/>
            <person name="Du Y."/>
            <person name="Sun X."/>
            <person name="Zhang S."/>
            <person name="Liu B."/>
            <person name="Cheng P."/>
            <person name="Jiang X."/>
            <person name="Li J."/>
            <person name="Fan D."/>
            <person name="Wang W."/>
            <person name="Fu W."/>
            <person name="Wang T."/>
            <person name="Wang B."/>
            <person name="Zhang J."/>
            <person name="Peng Z."/>
            <person name="Li Y."/>
            <person name="Li N."/>
            <person name="Wang J."/>
            <person name="Chen M."/>
            <person name="He Y."/>
            <person name="Tan F."/>
            <person name="Song X."/>
            <person name="Zheng Q."/>
            <person name="Huang R."/>
            <person name="Yang H."/>
            <person name="Du X."/>
            <person name="Chen L."/>
            <person name="Yang M."/>
            <person name="Gaffney P.M."/>
            <person name="Wang S."/>
            <person name="Luo L."/>
            <person name="She Z."/>
            <person name="Ming Y."/>
            <person name="Huang W."/>
            <person name="Zhang S."/>
            <person name="Huang B."/>
            <person name="Zhang Y."/>
            <person name="Qu T."/>
            <person name="Ni P."/>
            <person name="Miao G."/>
            <person name="Wang J."/>
            <person name="Wang Q."/>
            <person name="Steinberg C.E."/>
            <person name="Wang H."/>
            <person name="Li N."/>
            <person name="Qian L."/>
            <person name="Zhang G."/>
            <person name="Li Y."/>
            <person name="Yang H."/>
            <person name="Liu X."/>
            <person name="Wang J."/>
            <person name="Yin Y."/>
            <person name="Wang J."/>
        </authorList>
    </citation>
    <scope>NUCLEOTIDE SEQUENCE [LARGE SCALE GENOMIC DNA]</scope>
    <source>
        <strain evidence="1">05x7-T-G4-1.051#20</strain>
    </source>
</reference>